<reference evidence="1" key="1">
    <citation type="submission" date="2022-03" db="EMBL/GenBank/DDBJ databases">
        <authorList>
            <person name="Sayadi A."/>
        </authorList>
    </citation>
    <scope>NUCLEOTIDE SEQUENCE</scope>
</reference>
<dbReference type="Proteomes" id="UP001152888">
    <property type="component" value="Unassembled WGS sequence"/>
</dbReference>
<organism evidence="1 2">
    <name type="scientific">Acanthoscelides obtectus</name>
    <name type="common">Bean weevil</name>
    <name type="synonym">Bruchus obtectus</name>
    <dbReference type="NCBI Taxonomy" id="200917"/>
    <lineage>
        <taxon>Eukaryota</taxon>
        <taxon>Metazoa</taxon>
        <taxon>Ecdysozoa</taxon>
        <taxon>Arthropoda</taxon>
        <taxon>Hexapoda</taxon>
        <taxon>Insecta</taxon>
        <taxon>Pterygota</taxon>
        <taxon>Neoptera</taxon>
        <taxon>Endopterygota</taxon>
        <taxon>Coleoptera</taxon>
        <taxon>Polyphaga</taxon>
        <taxon>Cucujiformia</taxon>
        <taxon>Chrysomeloidea</taxon>
        <taxon>Chrysomelidae</taxon>
        <taxon>Bruchinae</taxon>
        <taxon>Bruchini</taxon>
        <taxon>Acanthoscelides</taxon>
    </lineage>
</organism>
<proteinExistence type="predicted"/>
<dbReference type="AlphaFoldDB" id="A0A9P0PQR7"/>
<protein>
    <submittedName>
        <fullName evidence="1">Uncharacterized protein</fullName>
    </submittedName>
</protein>
<evidence type="ECO:0000313" key="1">
    <source>
        <dbReference type="EMBL" id="CAH1995280.1"/>
    </source>
</evidence>
<sequence>MAWTATKMMLNSNDDMVPNIGDLGKGILSQKTVTTMCIETKRYADQKRFHGFSVIPEDIYPKTFMSNQILKY</sequence>
<name>A0A9P0PQR7_ACAOB</name>
<comment type="caution">
    <text evidence="1">The sequence shown here is derived from an EMBL/GenBank/DDBJ whole genome shotgun (WGS) entry which is preliminary data.</text>
</comment>
<dbReference type="EMBL" id="CAKOFQ010007223">
    <property type="protein sequence ID" value="CAH1995280.1"/>
    <property type="molecule type" value="Genomic_DNA"/>
</dbReference>
<evidence type="ECO:0000313" key="2">
    <source>
        <dbReference type="Proteomes" id="UP001152888"/>
    </source>
</evidence>
<gene>
    <name evidence="1" type="ORF">ACAOBT_LOCUS22517</name>
</gene>
<accession>A0A9P0PQR7</accession>
<keyword evidence="2" id="KW-1185">Reference proteome</keyword>